<dbReference type="Proteomes" id="UP000199019">
    <property type="component" value="Unassembled WGS sequence"/>
</dbReference>
<keyword evidence="3" id="KW-0031">Aminopeptidase</keyword>
<dbReference type="SUPFAM" id="SSF53474">
    <property type="entry name" value="alpha/beta-Hydrolases"/>
    <property type="match status" value="1"/>
</dbReference>
<keyword evidence="3" id="KW-0378">Hydrolase</keyword>
<dbReference type="Gene3D" id="3.40.50.1820">
    <property type="entry name" value="alpha/beta hydrolase"/>
    <property type="match status" value="1"/>
</dbReference>
<dbReference type="OrthoDB" id="3366509at2"/>
<dbReference type="GO" id="GO:0004177">
    <property type="term" value="F:aminopeptidase activity"/>
    <property type="evidence" value="ECO:0007669"/>
    <property type="project" value="UniProtKB-KW"/>
</dbReference>
<name>A0A1H9WQ26_9MICO</name>
<dbReference type="InterPro" id="IPR029058">
    <property type="entry name" value="AB_hydrolase_fold"/>
</dbReference>
<dbReference type="Pfam" id="PF12146">
    <property type="entry name" value="Hydrolase_4"/>
    <property type="match status" value="1"/>
</dbReference>
<evidence type="ECO:0000313" key="3">
    <source>
        <dbReference type="EMBL" id="SES35965.1"/>
    </source>
</evidence>
<dbReference type="PANTHER" id="PTHR11614">
    <property type="entry name" value="PHOSPHOLIPASE-RELATED"/>
    <property type="match status" value="1"/>
</dbReference>
<dbReference type="Pfam" id="PF00326">
    <property type="entry name" value="Peptidase_S9"/>
    <property type="match status" value="1"/>
</dbReference>
<dbReference type="InterPro" id="IPR001375">
    <property type="entry name" value="Peptidase_S9_cat"/>
</dbReference>
<gene>
    <name evidence="3" type="ORF">SAMN05216199_3096</name>
</gene>
<dbReference type="STRING" id="587636.SAMN05216199_3096"/>
<sequence>MSGPELKWTHEAKEPRGAVLVLPGGKSNSHMATSWRQLAVLRMMPFAWTLASEGEGALSVAVLRYAVRGWNGSAASPVADAREALDQVTARYPGVPVGLLGHSMGGRVAFRLSGDDRVSALVALAPWVERSDVAMGHPGLHTLVMHGTRDRITSPRNSKAMAEAMSALGVDVTWRPVEGETHSMLRQAGTWHQESARFLVDALHAGLPGR</sequence>
<evidence type="ECO:0000259" key="2">
    <source>
        <dbReference type="Pfam" id="PF12146"/>
    </source>
</evidence>
<protein>
    <submittedName>
        <fullName evidence="3">Serine aminopeptidase, S33</fullName>
    </submittedName>
</protein>
<dbReference type="AlphaFoldDB" id="A0A1H9WQ26"/>
<dbReference type="EMBL" id="FOHB01000005">
    <property type="protein sequence ID" value="SES35965.1"/>
    <property type="molecule type" value="Genomic_DNA"/>
</dbReference>
<dbReference type="InterPro" id="IPR051044">
    <property type="entry name" value="MAG_DAG_Lipase"/>
</dbReference>
<keyword evidence="4" id="KW-1185">Reference proteome</keyword>
<accession>A0A1H9WQ26</accession>
<evidence type="ECO:0000259" key="1">
    <source>
        <dbReference type="Pfam" id="PF00326"/>
    </source>
</evidence>
<dbReference type="RefSeq" id="WP_091759884.1">
    <property type="nucleotide sequence ID" value="NZ_FOHB01000005.1"/>
</dbReference>
<feature type="domain" description="Serine aminopeptidase S33" evidence="2">
    <location>
        <begin position="67"/>
        <end position="130"/>
    </location>
</feature>
<feature type="domain" description="Peptidase S9 prolyl oligopeptidase catalytic" evidence="1">
    <location>
        <begin position="141"/>
        <end position="203"/>
    </location>
</feature>
<proteinExistence type="predicted"/>
<keyword evidence="3" id="KW-0645">Protease</keyword>
<evidence type="ECO:0000313" key="4">
    <source>
        <dbReference type="Proteomes" id="UP000199019"/>
    </source>
</evidence>
<organism evidence="3 4">
    <name type="scientific">Pedococcus cremeus</name>
    <dbReference type="NCBI Taxonomy" id="587636"/>
    <lineage>
        <taxon>Bacteria</taxon>
        <taxon>Bacillati</taxon>
        <taxon>Actinomycetota</taxon>
        <taxon>Actinomycetes</taxon>
        <taxon>Micrococcales</taxon>
        <taxon>Intrasporangiaceae</taxon>
        <taxon>Pedococcus</taxon>
    </lineage>
</organism>
<dbReference type="InterPro" id="IPR022742">
    <property type="entry name" value="Hydrolase_4"/>
</dbReference>
<reference evidence="4" key="1">
    <citation type="submission" date="2016-10" db="EMBL/GenBank/DDBJ databases">
        <authorList>
            <person name="Varghese N."/>
            <person name="Submissions S."/>
        </authorList>
    </citation>
    <scope>NUCLEOTIDE SEQUENCE [LARGE SCALE GENOMIC DNA]</scope>
    <source>
        <strain evidence="4">CGMCC 1.6963</strain>
    </source>
</reference>